<keyword evidence="3" id="KW-0808">Transferase</keyword>
<evidence type="ECO:0000313" key="4">
    <source>
        <dbReference type="Proteomes" id="UP000471465"/>
    </source>
</evidence>
<comment type="caution">
    <text evidence="3">The sequence shown here is derived from an EMBL/GenBank/DDBJ whole genome shotgun (WGS) entry which is preliminary data.</text>
</comment>
<dbReference type="AlphaFoldDB" id="A0A6N7BXR0"/>
<dbReference type="RefSeq" id="WP_160022006.1">
    <property type="nucleotide sequence ID" value="NZ_VZIZ01000016.1"/>
</dbReference>
<sequence>MSKRAFTEGAEHTESTKQQSQNHAVIILASGLSQRLGQPKQLLVKNGELLVTYMTRLAITTNPQAIVIVIPDNHRLIASTMTELANQYPAVQIVVNSQADTGMAHSLRLGIGKIAALESTSIDRVLIMGVDQVLLDKPHLTALLAGKQTVVASRYHSWQDLAKHQNRDKTVSDIIGPPLAINYKLLRQWQSELIGDKGLRHLIRGLPADQIGEVDNDQLSYDIDTPEQLAFARRQDWLDS</sequence>
<protein>
    <submittedName>
        <fullName evidence="3">CTP:molybdopterin cytidylyltransferase</fullName>
    </submittedName>
</protein>
<feature type="domain" description="MobA-like NTP transferase" evidence="2">
    <location>
        <begin position="25"/>
        <end position="206"/>
    </location>
</feature>
<evidence type="ECO:0000256" key="1">
    <source>
        <dbReference type="ARBA" id="ARBA00022842"/>
    </source>
</evidence>
<proteinExistence type="predicted"/>
<dbReference type="SUPFAM" id="SSF53448">
    <property type="entry name" value="Nucleotide-diphospho-sugar transferases"/>
    <property type="match status" value="1"/>
</dbReference>
<dbReference type="PANTHER" id="PTHR43777">
    <property type="entry name" value="MOLYBDENUM COFACTOR CYTIDYLYLTRANSFERASE"/>
    <property type="match status" value="1"/>
</dbReference>
<dbReference type="Pfam" id="PF12804">
    <property type="entry name" value="NTP_transf_3"/>
    <property type="match status" value="1"/>
</dbReference>
<dbReference type="EMBL" id="VZIZ01000016">
    <property type="protein sequence ID" value="KAF0568729.1"/>
    <property type="molecule type" value="Genomic_DNA"/>
</dbReference>
<accession>A0A6N7BXR0</accession>
<dbReference type="InterPro" id="IPR025877">
    <property type="entry name" value="MobA-like_NTP_Trfase"/>
</dbReference>
<organism evidence="3 4">
    <name type="scientific">Psychrobacter nivimaris</name>
    <dbReference type="NCBI Taxonomy" id="281738"/>
    <lineage>
        <taxon>Bacteria</taxon>
        <taxon>Pseudomonadati</taxon>
        <taxon>Pseudomonadota</taxon>
        <taxon>Gammaproteobacteria</taxon>
        <taxon>Moraxellales</taxon>
        <taxon>Moraxellaceae</taxon>
        <taxon>Psychrobacter</taxon>
    </lineage>
</organism>
<keyword evidence="4" id="KW-1185">Reference proteome</keyword>
<dbReference type="Proteomes" id="UP000471465">
    <property type="component" value="Unassembled WGS sequence"/>
</dbReference>
<keyword evidence="3" id="KW-0548">Nucleotidyltransferase</keyword>
<dbReference type="GO" id="GO:0016779">
    <property type="term" value="F:nucleotidyltransferase activity"/>
    <property type="evidence" value="ECO:0007669"/>
    <property type="project" value="UniProtKB-KW"/>
</dbReference>
<evidence type="ECO:0000259" key="2">
    <source>
        <dbReference type="Pfam" id="PF12804"/>
    </source>
</evidence>
<gene>
    <name evidence="3" type="ORF">FQV37_646</name>
</gene>
<name>A0A6N7BXR0_9GAMM</name>
<dbReference type="Gene3D" id="3.90.550.10">
    <property type="entry name" value="Spore Coat Polysaccharide Biosynthesis Protein SpsA, Chain A"/>
    <property type="match status" value="1"/>
</dbReference>
<dbReference type="PANTHER" id="PTHR43777:SF1">
    <property type="entry name" value="MOLYBDENUM COFACTOR CYTIDYLYLTRANSFERASE"/>
    <property type="match status" value="1"/>
</dbReference>
<keyword evidence="1" id="KW-0460">Magnesium</keyword>
<dbReference type="InterPro" id="IPR029044">
    <property type="entry name" value="Nucleotide-diphossugar_trans"/>
</dbReference>
<dbReference type="CDD" id="cd04182">
    <property type="entry name" value="GT_2_like_f"/>
    <property type="match status" value="1"/>
</dbReference>
<reference evidence="3 4" key="1">
    <citation type="submission" date="2019-09" db="EMBL/GenBank/DDBJ databases">
        <title>Draft genome sequence of Psychrobacter nivimaris LAMA 639, in search for biotechnological relevant genes.</title>
        <authorList>
            <person name="Lima A.O.S."/>
            <person name="Staloch B.E.K."/>
            <person name="Freitas R.C."/>
            <person name="Niero H."/>
            <person name="Silva M.A.C."/>
        </authorList>
    </citation>
    <scope>NUCLEOTIDE SEQUENCE [LARGE SCALE GENOMIC DNA]</scope>
    <source>
        <strain evidence="3 4">LAMA 639</strain>
    </source>
</reference>
<evidence type="ECO:0000313" key="3">
    <source>
        <dbReference type="EMBL" id="KAF0568729.1"/>
    </source>
</evidence>